<evidence type="ECO:0000256" key="2">
    <source>
        <dbReference type="SAM" id="MobiDB-lite"/>
    </source>
</evidence>
<feature type="region of interest" description="Disordered" evidence="2">
    <location>
        <begin position="189"/>
        <end position="218"/>
    </location>
</feature>
<proteinExistence type="predicted"/>
<evidence type="ECO:0000313" key="4">
    <source>
        <dbReference type="Proteomes" id="UP000233551"/>
    </source>
</evidence>
<feature type="compositionally biased region" description="Low complexity" evidence="2">
    <location>
        <begin position="189"/>
        <end position="201"/>
    </location>
</feature>
<reference evidence="3 4" key="1">
    <citation type="submission" date="2017-11" db="EMBL/GenBank/DDBJ databases">
        <title>De-novo sequencing of pomegranate (Punica granatum L.) genome.</title>
        <authorList>
            <person name="Akparov Z."/>
            <person name="Amiraslanov A."/>
            <person name="Hajiyeva S."/>
            <person name="Abbasov M."/>
            <person name="Kaur K."/>
            <person name="Hamwieh A."/>
            <person name="Solovyev V."/>
            <person name="Salamov A."/>
            <person name="Braich B."/>
            <person name="Kosarev P."/>
            <person name="Mahmoud A."/>
            <person name="Hajiyev E."/>
            <person name="Babayeva S."/>
            <person name="Izzatullayeva V."/>
            <person name="Mammadov A."/>
            <person name="Mammadov A."/>
            <person name="Sharifova S."/>
            <person name="Ojaghi J."/>
            <person name="Eynullazada K."/>
            <person name="Bayramov B."/>
            <person name="Abdulazimova A."/>
            <person name="Shahmuradov I."/>
        </authorList>
    </citation>
    <scope>NUCLEOTIDE SEQUENCE [LARGE SCALE GENOMIC DNA]</scope>
    <source>
        <strain evidence="4">cv. AG2017</strain>
        <tissue evidence="3">Leaf</tissue>
    </source>
</reference>
<feature type="coiled-coil region" evidence="1">
    <location>
        <begin position="218"/>
        <end position="269"/>
    </location>
</feature>
<feature type="region of interest" description="Disordered" evidence="2">
    <location>
        <begin position="361"/>
        <end position="412"/>
    </location>
</feature>
<evidence type="ECO:0000256" key="1">
    <source>
        <dbReference type="SAM" id="Coils"/>
    </source>
</evidence>
<sequence>MRIWRTLRPVDRAFIRGIIGDVVMLTETPVDWIFLRAAIEFWDPEHAVFNFRGTELAPTIEEHFWRELTPARFLWVARWNPDGPMITGCPGIVGVPLVSHLGSTLIFPGRVIRQLGGLQDIPVEADRLPYRIQWADSPSTAPARFLQIREIHRQRDASTIQRLYFPEHNTDEERALSATSAYVAQFYSQRSTSPQRSQTTPIPRATPTVAPETESSTQAAMRAELQSIREERDRLRCELVDSRAEVADYRELQMELARAQEDRVDISEEVNPPVPAHSQPPPTHAPTPPTPAGVLPEYSGAPPTHLLPSTSSGAPLPRVSLTSSASDDQARITAIEGKVNQLAASMTANMAELFFSLLRGPNRASSSSTPPPRQGPTVDPTPWIPPTQAPENTYAPAPPTLHTSTVHPFASPFPPPPAPTVVPLPPAAFLSSEQALSVPPPICMPTPAPIYTVPPLMAFP</sequence>
<feature type="non-terminal residue" evidence="3">
    <location>
        <position position="460"/>
    </location>
</feature>
<evidence type="ECO:0000313" key="3">
    <source>
        <dbReference type="EMBL" id="PKI59623.1"/>
    </source>
</evidence>
<keyword evidence="4" id="KW-1185">Reference proteome</keyword>
<accession>A0A2I0JUU0</accession>
<feature type="region of interest" description="Disordered" evidence="2">
    <location>
        <begin position="270"/>
        <end position="327"/>
    </location>
</feature>
<comment type="caution">
    <text evidence="3">The sequence shown here is derived from an EMBL/GenBank/DDBJ whole genome shotgun (WGS) entry which is preliminary data.</text>
</comment>
<dbReference type="Proteomes" id="UP000233551">
    <property type="component" value="Unassembled WGS sequence"/>
</dbReference>
<evidence type="ECO:0008006" key="5">
    <source>
        <dbReference type="Google" id="ProtNLM"/>
    </source>
</evidence>
<keyword evidence="1" id="KW-0175">Coiled coil</keyword>
<dbReference type="AlphaFoldDB" id="A0A2I0JUU0"/>
<protein>
    <recommendedName>
        <fullName evidence="5">Aminotransferase-like plant mobile domain-containing protein</fullName>
    </recommendedName>
</protein>
<dbReference type="EMBL" id="PGOL01001262">
    <property type="protein sequence ID" value="PKI59623.1"/>
    <property type="molecule type" value="Genomic_DNA"/>
</dbReference>
<gene>
    <name evidence="3" type="ORF">CRG98_019983</name>
</gene>
<name>A0A2I0JUU0_PUNGR</name>
<organism evidence="3 4">
    <name type="scientific">Punica granatum</name>
    <name type="common">Pomegranate</name>
    <dbReference type="NCBI Taxonomy" id="22663"/>
    <lineage>
        <taxon>Eukaryota</taxon>
        <taxon>Viridiplantae</taxon>
        <taxon>Streptophyta</taxon>
        <taxon>Embryophyta</taxon>
        <taxon>Tracheophyta</taxon>
        <taxon>Spermatophyta</taxon>
        <taxon>Magnoliopsida</taxon>
        <taxon>eudicotyledons</taxon>
        <taxon>Gunneridae</taxon>
        <taxon>Pentapetalae</taxon>
        <taxon>rosids</taxon>
        <taxon>malvids</taxon>
        <taxon>Myrtales</taxon>
        <taxon>Lythraceae</taxon>
        <taxon>Punica</taxon>
    </lineage>
</organism>
<feature type="compositionally biased region" description="Pro residues" evidence="2">
    <location>
        <begin position="272"/>
        <end position="291"/>
    </location>
</feature>